<keyword evidence="2" id="KW-1185">Reference proteome</keyword>
<dbReference type="EMBL" id="CP003179">
    <property type="protein sequence ID" value="AEW04703.1"/>
    <property type="molecule type" value="Genomic_DNA"/>
</dbReference>
<reference evidence="1 2" key="2">
    <citation type="journal article" date="2012" name="Stand. Genomic Sci.">
        <title>Complete genome sequence of the moderately thermophilic mineral-sulfide-oxidizing firmicute Sulfobacillus acidophilus type strain (NAL(T)).</title>
        <authorList>
            <person name="Anderson I."/>
            <person name="Chertkov O."/>
            <person name="Chen A."/>
            <person name="Saunders E."/>
            <person name="Lapidus A."/>
            <person name="Nolan M."/>
            <person name="Lucas S."/>
            <person name="Hammon N."/>
            <person name="Deshpande S."/>
            <person name="Cheng J.F."/>
            <person name="Han C."/>
            <person name="Tapia R."/>
            <person name="Goodwin L.A."/>
            <person name="Pitluck S."/>
            <person name="Liolios K."/>
            <person name="Pagani I."/>
            <person name="Ivanova N."/>
            <person name="Mikhailova N."/>
            <person name="Pati A."/>
            <person name="Palaniappan K."/>
            <person name="Land M."/>
            <person name="Pan C."/>
            <person name="Rohde M."/>
            <person name="Pukall R."/>
            <person name="Goker M."/>
            <person name="Detter J.C."/>
            <person name="Woyke T."/>
            <person name="Bristow J."/>
            <person name="Eisen J.A."/>
            <person name="Markowitz V."/>
            <person name="Hugenholtz P."/>
            <person name="Kyrpides N.C."/>
            <person name="Klenk H.P."/>
            <person name="Mavromatis K."/>
        </authorList>
    </citation>
    <scope>NUCLEOTIDE SEQUENCE [LARGE SCALE GENOMIC DNA]</scope>
    <source>
        <strain evidence="2">ATCC 700253 / DSM 10332 / NAL</strain>
    </source>
</reference>
<dbReference type="STRING" id="679936.Sulac_1203"/>
<dbReference type="Proteomes" id="UP000005439">
    <property type="component" value="Chromosome"/>
</dbReference>
<proteinExistence type="predicted"/>
<dbReference type="PATRIC" id="fig|679936.5.peg.1263"/>
<evidence type="ECO:0000313" key="1">
    <source>
        <dbReference type="EMBL" id="AEW04703.1"/>
    </source>
</evidence>
<dbReference type="HOGENOM" id="CLU_1065291_0_0_9"/>
<organism evidence="1 2">
    <name type="scientific">Sulfobacillus acidophilus (strain ATCC 700253 / DSM 10332 / NAL)</name>
    <dbReference type="NCBI Taxonomy" id="679936"/>
    <lineage>
        <taxon>Bacteria</taxon>
        <taxon>Bacillati</taxon>
        <taxon>Bacillota</taxon>
        <taxon>Clostridia</taxon>
        <taxon>Eubacteriales</taxon>
        <taxon>Clostridiales Family XVII. Incertae Sedis</taxon>
        <taxon>Sulfobacillus</taxon>
    </lineage>
</organism>
<dbReference type="KEGG" id="sap:Sulac_1203"/>
<dbReference type="AlphaFoldDB" id="G8TV63"/>
<reference evidence="2" key="1">
    <citation type="submission" date="2011-12" db="EMBL/GenBank/DDBJ databases">
        <title>The complete genome of chromosome of Sulfobacillus acidophilus DSM 10332.</title>
        <authorList>
            <person name="Lucas S."/>
            <person name="Han J."/>
            <person name="Lapidus A."/>
            <person name="Bruce D."/>
            <person name="Goodwin L."/>
            <person name="Pitluck S."/>
            <person name="Peters L."/>
            <person name="Kyrpides N."/>
            <person name="Mavromatis K."/>
            <person name="Ivanova N."/>
            <person name="Mikhailova N."/>
            <person name="Chertkov O."/>
            <person name="Saunders E."/>
            <person name="Detter J.C."/>
            <person name="Tapia R."/>
            <person name="Han C."/>
            <person name="Land M."/>
            <person name="Hauser L."/>
            <person name="Markowitz V."/>
            <person name="Cheng J.-F."/>
            <person name="Hugenholtz P."/>
            <person name="Woyke T."/>
            <person name="Wu D."/>
            <person name="Pukall R."/>
            <person name="Gehrich-Schroeter G."/>
            <person name="Schneider S."/>
            <person name="Klenk H.-P."/>
            <person name="Eisen J.A."/>
        </authorList>
    </citation>
    <scope>NUCLEOTIDE SEQUENCE [LARGE SCALE GENOMIC DNA]</scope>
    <source>
        <strain evidence="2">ATCC 700253 / DSM 10332 / NAL</strain>
    </source>
</reference>
<name>G8TV63_SULAD</name>
<gene>
    <name evidence="1" type="ordered locus">Sulac_1203</name>
</gene>
<protein>
    <recommendedName>
        <fullName evidence="3">SAF domain-containing protein</fullName>
    </recommendedName>
</protein>
<accession>G8TV63</accession>
<dbReference type="CDD" id="cd11614">
    <property type="entry name" value="SAF_CpaB_FlgA_like"/>
    <property type="match status" value="1"/>
</dbReference>
<sequence length="221" mass="22125">MASKTLKMAGAGAGVILGLLLTSMAHPRVPTTSVAVVTAPIPADTAIPANAVKSLTLPTLTANRWHLLPPSAVIGRSVGIPLTPGSTIPAAIVHPWSVPPGMVALPISLMYSAAYQIEPGMRVAVFTSSQNPQNPSQLINPRALVVAVDFPASTSTDPQTMGVVVLAVPPAQATQILGQTIVLAASRLSGGGPTALGASIVPDTSSSGAIGVSSSPKPTKG</sequence>
<evidence type="ECO:0000313" key="2">
    <source>
        <dbReference type="Proteomes" id="UP000005439"/>
    </source>
</evidence>
<evidence type="ECO:0008006" key="3">
    <source>
        <dbReference type="Google" id="ProtNLM"/>
    </source>
</evidence>